<sequence>MTLSRASFQAFLFFLIAAALYGRRAAATRDNERPLDYHYQAEINHPSTSFSFPTFAEPSQYEHVMHTGTMQPTTGGSPDMFHFGASPPFLAPVYGSAGPSTSAGELPSSSRRGYRQGRASVPEQLVVPPLKEGTVTPNEEWHLWRLLRTKLARWKVSPDSLHMVQPRNEARNMHLELLQKQLQLQLSSKHVVPLGPTIDIDGRIFATPIQNEELKDVILKRNANQNVAWAFFSIRYDPRPKMTWEAYALLEGTAPAVLNGILEGNRHVNTLKEYLTRF</sequence>
<feature type="chain" id="PRO_5007281130" description="Effector family protein Eff1" evidence="2">
    <location>
        <begin position="28"/>
        <end position="278"/>
    </location>
</feature>
<feature type="signal peptide" evidence="2">
    <location>
        <begin position="1"/>
        <end position="27"/>
    </location>
</feature>
<evidence type="ECO:0000313" key="3">
    <source>
        <dbReference type="EMBL" id="CDS81906.1"/>
    </source>
</evidence>
<reference evidence="3" key="1">
    <citation type="submission" date="2014-06" db="EMBL/GenBank/DDBJ databases">
        <authorList>
            <person name="Ju J."/>
            <person name="Zhang J."/>
        </authorList>
    </citation>
    <scope>NUCLEOTIDE SEQUENCE</scope>
    <source>
        <strain evidence="3">SscI8</strain>
    </source>
</reference>
<protein>
    <recommendedName>
        <fullName evidence="4">Effector family protein Eff1</fullName>
    </recommendedName>
</protein>
<evidence type="ECO:0000256" key="2">
    <source>
        <dbReference type="SAM" id="SignalP"/>
    </source>
</evidence>
<organism evidence="3">
    <name type="scientific">Sporisorium scitamineum</name>
    <dbReference type="NCBI Taxonomy" id="49012"/>
    <lineage>
        <taxon>Eukaryota</taxon>
        <taxon>Fungi</taxon>
        <taxon>Dikarya</taxon>
        <taxon>Basidiomycota</taxon>
        <taxon>Ustilaginomycotina</taxon>
        <taxon>Ustilaginomycetes</taxon>
        <taxon>Ustilaginales</taxon>
        <taxon>Ustilaginaceae</taxon>
        <taxon>Sporisorium</taxon>
    </lineage>
</organism>
<dbReference type="OrthoDB" id="10520045at2759"/>
<dbReference type="EMBL" id="LK056650">
    <property type="protein sequence ID" value="CDS81906.1"/>
    <property type="molecule type" value="Genomic_DNA"/>
</dbReference>
<accession>A0A127Z5G7</accession>
<keyword evidence="2" id="KW-0732">Signal</keyword>
<evidence type="ECO:0000256" key="1">
    <source>
        <dbReference type="SAM" id="MobiDB-lite"/>
    </source>
</evidence>
<feature type="region of interest" description="Disordered" evidence="1">
    <location>
        <begin position="100"/>
        <end position="122"/>
    </location>
</feature>
<name>A0A127Z5G7_9BASI</name>
<gene>
    <name evidence="3" type="ORF">SPSC_00088</name>
</gene>
<evidence type="ECO:0008006" key="4">
    <source>
        <dbReference type="Google" id="ProtNLM"/>
    </source>
</evidence>
<feature type="compositionally biased region" description="Polar residues" evidence="1">
    <location>
        <begin position="100"/>
        <end position="111"/>
    </location>
</feature>
<proteinExistence type="predicted"/>
<dbReference type="AlphaFoldDB" id="A0A127Z5G7"/>